<dbReference type="InParanoid" id="A0A0D0D855"/>
<dbReference type="Proteomes" id="UP000054538">
    <property type="component" value="Unassembled WGS sequence"/>
</dbReference>
<sequence length="105" mass="12339">KKKKAEDVLTIFSNCCTVKFYHLDGKEETLCSCWCNKCKKDDEFLAKNLRQKAFHVESNLSCCQHIWSHYDLYRAHCAAKKVPENHYAVPQEMLKAKQEAKKWAK</sequence>
<dbReference type="OrthoDB" id="3137936at2759"/>
<dbReference type="HOGENOM" id="CLU_174975_0_0_1"/>
<proteinExistence type="predicted"/>
<keyword evidence="2" id="KW-1185">Reference proteome</keyword>
<protein>
    <submittedName>
        <fullName evidence="1">Uncharacterized protein</fullName>
    </submittedName>
</protein>
<dbReference type="AlphaFoldDB" id="A0A0D0D855"/>
<name>A0A0D0D855_9AGAM</name>
<accession>A0A0D0D855</accession>
<evidence type="ECO:0000313" key="2">
    <source>
        <dbReference type="Proteomes" id="UP000054538"/>
    </source>
</evidence>
<dbReference type="EMBL" id="KN827454">
    <property type="protein sequence ID" value="KIK76499.1"/>
    <property type="molecule type" value="Genomic_DNA"/>
</dbReference>
<organism evidence="1 2">
    <name type="scientific">Paxillus rubicundulus Ve08.2h10</name>
    <dbReference type="NCBI Taxonomy" id="930991"/>
    <lineage>
        <taxon>Eukaryota</taxon>
        <taxon>Fungi</taxon>
        <taxon>Dikarya</taxon>
        <taxon>Basidiomycota</taxon>
        <taxon>Agaricomycotina</taxon>
        <taxon>Agaricomycetes</taxon>
        <taxon>Agaricomycetidae</taxon>
        <taxon>Boletales</taxon>
        <taxon>Paxilineae</taxon>
        <taxon>Paxillaceae</taxon>
        <taxon>Paxillus</taxon>
    </lineage>
</organism>
<feature type="non-terminal residue" evidence="1">
    <location>
        <position position="1"/>
    </location>
</feature>
<reference evidence="2" key="2">
    <citation type="submission" date="2015-01" db="EMBL/GenBank/DDBJ databases">
        <title>Evolutionary Origins and Diversification of the Mycorrhizal Mutualists.</title>
        <authorList>
            <consortium name="DOE Joint Genome Institute"/>
            <consortium name="Mycorrhizal Genomics Consortium"/>
            <person name="Kohler A."/>
            <person name="Kuo A."/>
            <person name="Nagy L.G."/>
            <person name="Floudas D."/>
            <person name="Copeland A."/>
            <person name="Barry K.W."/>
            <person name="Cichocki N."/>
            <person name="Veneault-Fourrey C."/>
            <person name="LaButti K."/>
            <person name="Lindquist E.A."/>
            <person name="Lipzen A."/>
            <person name="Lundell T."/>
            <person name="Morin E."/>
            <person name="Murat C."/>
            <person name="Riley R."/>
            <person name="Ohm R."/>
            <person name="Sun H."/>
            <person name="Tunlid A."/>
            <person name="Henrissat B."/>
            <person name="Grigoriev I.V."/>
            <person name="Hibbett D.S."/>
            <person name="Martin F."/>
        </authorList>
    </citation>
    <scope>NUCLEOTIDE SEQUENCE [LARGE SCALE GENOMIC DNA]</scope>
    <source>
        <strain evidence="2">Ve08.2h10</strain>
    </source>
</reference>
<gene>
    <name evidence="1" type="ORF">PAXRUDRAFT_62771</name>
</gene>
<reference evidence="1 2" key="1">
    <citation type="submission" date="2014-04" db="EMBL/GenBank/DDBJ databases">
        <authorList>
            <consortium name="DOE Joint Genome Institute"/>
            <person name="Kuo A."/>
            <person name="Kohler A."/>
            <person name="Jargeat P."/>
            <person name="Nagy L.G."/>
            <person name="Floudas D."/>
            <person name="Copeland A."/>
            <person name="Barry K.W."/>
            <person name="Cichocki N."/>
            <person name="Veneault-Fourrey C."/>
            <person name="LaButti K."/>
            <person name="Lindquist E.A."/>
            <person name="Lipzen A."/>
            <person name="Lundell T."/>
            <person name="Morin E."/>
            <person name="Murat C."/>
            <person name="Sun H."/>
            <person name="Tunlid A."/>
            <person name="Henrissat B."/>
            <person name="Grigoriev I.V."/>
            <person name="Hibbett D.S."/>
            <person name="Martin F."/>
            <person name="Nordberg H.P."/>
            <person name="Cantor M.N."/>
            <person name="Hua S.X."/>
        </authorList>
    </citation>
    <scope>NUCLEOTIDE SEQUENCE [LARGE SCALE GENOMIC DNA]</scope>
    <source>
        <strain evidence="1 2">Ve08.2h10</strain>
    </source>
</reference>
<evidence type="ECO:0000313" key="1">
    <source>
        <dbReference type="EMBL" id="KIK76499.1"/>
    </source>
</evidence>
<feature type="non-terminal residue" evidence="1">
    <location>
        <position position="105"/>
    </location>
</feature>